<dbReference type="PANTHER" id="PTHR11835">
    <property type="entry name" value="DECARBOXYLATING DEHYDROGENASES-ISOCITRATE, ISOPROPYLMALATE, TARTRATE"/>
    <property type="match status" value="1"/>
</dbReference>
<dbReference type="EMBL" id="KZ305044">
    <property type="protein sequence ID" value="PIA38852.1"/>
    <property type="molecule type" value="Genomic_DNA"/>
</dbReference>
<evidence type="ECO:0000256" key="2">
    <source>
        <dbReference type="ARBA" id="ARBA00023002"/>
    </source>
</evidence>
<dbReference type="GO" id="GO:0006102">
    <property type="term" value="P:isocitrate metabolic process"/>
    <property type="evidence" value="ECO:0007669"/>
    <property type="project" value="TreeGrafter"/>
</dbReference>
<dbReference type="Pfam" id="PF00180">
    <property type="entry name" value="Iso_dh"/>
    <property type="match status" value="1"/>
</dbReference>
<dbReference type="GO" id="GO:0004449">
    <property type="term" value="F:isocitrate dehydrogenase (NAD+) activity"/>
    <property type="evidence" value="ECO:0007669"/>
    <property type="project" value="TreeGrafter"/>
</dbReference>
<dbReference type="AlphaFoldDB" id="A0A2G5D5S0"/>
<feature type="domain" description="Isopropylmalate dehydrogenase-like" evidence="3">
    <location>
        <begin position="16"/>
        <end position="327"/>
    </location>
</feature>
<keyword evidence="2" id="KW-0560">Oxidoreductase</keyword>
<evidence type="ECO:0000313" key="4">
    <source>
        <dbReference type="EMBL" id="PIA38852.1"/>
    </source>
</evidence>
<evidence type="ECO:0000313" key="5">
    <source>
        <dbReference type="Proteomes" id="UP000230069"/>
    </source>
</evidence>
<comment type="similarity">
    <text evidence="1">Belongs to the isocitrate and isopropylmalate dehydrogenases family.</text>
</comment>
<gene>
    <name evidence="4" type="ORF">AQUCO_02700210v1</name>
</gene>
<reference evidence="4 5" key="1">
    <citation type="submission" date="2017-09" db="EMBL/GenBank/DDBJ databases">
        <title>WGS assembly of Aquilegia coerulea Goldsmith.</title>
        <authorList>
            <person name="Hodges S."/>
            <person name="Kramer E."/>
            <person name="Nordborg M."/>
            <person name="Tomkins J."/>
            <person name="Borevitz J."/>
            <person name="Derieg N."/>
            <person name="Yan J."/>
            <person name="Mihaltcheva S."/>
            <person name="Hayes R.D."/>
            <person name="Rokhsar D."/>
        </authorList>
    </citation>
    <scope>NUCLEOTIDE SEQUENCE [LARGE SCALE GENOMIC DNA]</scope>
    <source>
        <strain evidence="5">cv. Goldsmith</strain>
    </source>
</reference>
<dbReference type="Proteomes" id="UP000230069">
    <property type="component" value="Unassembled WGS sequence"/>
</dbReference>
<protein>
    <recommendedName>
        <fullName evidence="3">Isopropylmalate dehydrogenase-like domain-containing protein</fullName>
    </recommendedName>
</protein>
<dbReference type="GO" id="GO:0006099">
    <property type="term" value="P:tricarboxylic acid cycle"/>
    <property type="evidence" value="ECO:0007669"/>
    <property type="project" value="TreeGrafter"/>
</dbReference>
<dbReference type="Gene3D" id="3.40.718.10">
    <property type="entry name" value="Isopropylmalate Dehydrogenase"/>
    <property type="match status" value="1"/>
</dbReference>
<dbReference type="GO" id="GO:0005739">
    <property type="term" value="C:mitochondrion"/>
    <property type="evidence" value="ECO:0007669"/>
    <property type="project" value="TreeGrafter"/>
</dbReference>
<keyword evidence="5" id="KW-1185">Reference proteome</keyword>
<accession>A0A2G5D5S0</accession>
<dbReference type="InterPro" id="IPR024084">
    <property type="entry name" value="IsoPropMal-DH-like_dom"/>
</dbReference>
<dbReference type="InParanoid" id="A0A2G5D5S0"/>
<dbReference type="SUPFAM" id="SSF53659">
    <property type="entry name" value="Isocitrate/Isopropylmalate dehydrogenase-like"/>
    <property type="match status" value="1"/>
</dbReference>
<dbReference type="STRING" id="218851.A0A2G5D5S0"/>
<name>A0A2G5D5S0_AQUCA</name>
<organism evidence="4 5">
    <name type="scientific">Aquilegia coerulea</name>
    <name type="common">Rocky mountain columbine</name>
    <dbReference type="NCBI Taxonomy" id="218851"/>
    <lineage>
        <taxon>Eukaryota</taxon>
        <taxon>Viridiplantae</taxon>
        <taxon>Streptophyta</taxon>
        <taxon>Embryophyta</taxon>
        <taxon>Tracheophyta</taxon>
        <taxon>Spermatophyta</taxon>
        <taxon>Magnoliopsida</taxon>
        <taxon>Ranunculales</taxon>
        <taxon>Ranunculaceae</taxon>
        <taxon>Thalictroideae</taxon>
        <taxon>Aquilegia</taxon>
    </lineage>
</organism>
<dbReference type="OrthoDB" id="10261637at2759"/>
<dbReference type="SMART" id="SM01329">
    <property type="entry name" value="Iso_dh"/>
    <property type="match status" value="1"/>
</dbReference>
<sequence length="378" mass="42675">MACRSMRRVLQHNPIQVTLFHGHGIGPEIAQSVKQVFRAAEVPIEWEEHFAGDKVDPRTKSFVTWECLESIRRNGVCLKGPMYIPAGQRYGSLETNLQKELGLYANVETYNSLYNYKTHKHGDFNVVKIKEVSQAGEVLDNDFITQKNKRLAEYAFRYAKEHCRDKVSAVSHIIFENNKDVKFLESCREVAEMYPEIEYEELVRLECHKKLYRNPGDMDVLVLPICYDNLALSLTSDPLSLTPSLTIGKGGVALAEVLHDPVPFMAGENLANPTALLLSAIMMLRHLKLNDKADQIRNAVMKTITEGKYRTADLGGTSTTTDITEAICNQFEAGSGQISTINGFRNTIQNNVNLYLLERQRLLSHPHALPLYLSAMLM</sequence>
<evidence type="ECO:0000259" key="3">
    <source>
        <dbReference type="SMART" id="SM01329"/>
    </source>
</evidence>
<evidence type="ECO:0000256" key="1">
    <source>
        <dbReference type="ARBA" id="ARBA00007769"/>
    </source>
</evidence>
<proteinExistence type="inferred from homology"/>
<dbReference type="PANTHER" id="PTHR11835:SF34">
    <property type="entry name" value="ISOCITRATE DEHYDROGENASE [NAD] SUBUNIT ALPHA, MITOCHONDRIAL"/>
    <property type="match status" value="1"/>
</dbReference>